<accession>A0ABW0EAU5</accession>
<protein>
    <submittedName>
        <fullName evidence="1">Uncharacterized protein</fullName>
    </submittedName>
</protein>
<organism evidence="1 2">
    <name type="scientific">Adhaeribacter terreus</name>
    <dbReference type="NCBI Taxonomy" id="529703"/>
    <lineage>
        <taxon>Bacteria</taxon>
        <taxon>Pseudomonadati</taxon>
        <taxon>Bacteroidota</taxon>
        <taxon>Cytophagia</taxon>
        <taxon>Cytophagales</taxon>
        <taxon>Hymenobacteraceae</taxon>
        <taxon>Adhaeribacter</taxon>
    </lineage>
</organism>
<dbReference type="EMBL" id="JBHSKT010000003">
    <property type="protein sequence ID" value="MFC5270165.1"/>
    <property type="molecule type" value="Genomic_DNA"/>
</dbReference>
<gene>
    <name evidence="1" type="ORF">ACFPIB_06060</name>
</gene>
<dbReference type="Proteomes" id="UP001596161">
    <property type="component" value="Unassembled WGS sequence"/>
</dbReference>
<dbReference type="RefSeq" id="WP_378016537.1">
    <property type="nucleotide sequence ID" value="NZ_JBHSKT010000003.1"/>
</dbReference>
<reference evidence="2" key="1">
    <citation type="journal article" date="2019" name="Int. J. Syst. Evol. Microbiol.">
        <title>The Global Catalogue of Microorganisms (GCM) 10K type strain sequencing project: providing services to taxonomists for standard genome sequencing and annotation.</title>
        <authorList>
            <consortium name="The Broad Institute Genomics Platform"/>
            <consortium name="The Broad Institute Genome Sequencing Center for Infectious Disease"/>
            <person name="Wu L."/>
            <person name="Ma J."/>
        </authorList>
    </citation>
    <scope>NUCLEOTIDE SEQUENCE [LARGE SCALE GENOMIC DNA]</scope>
    <source>
        <strain evidence="2">KACC 12602</strain>
    </source>
</reference>
<name>A0ABW0EAU5_9BACT</name>
<evidence type="ECO:0000313" key="2">
    <source>
        <dbReference type="Proteomes" id="UP001596161"/>
    </source>
</evidence>
<evidence type="ECO:0000313" key="1">
    <source>
        <dbReference type="EMBL" id="MFC5270165.1"/>
    </source>
</evidence>
<comment type="caution">
    <text evidence="1">The sequence shown here is derived from an EMBL/GenBank/DDBJ whole genome shotgun (WGS) entry which is preliminary data.</text>
</comment>
<proteinExistence type="predicted"/>
<sequence>MKLKNILSYQNFTMQTYYLSNQNPTFTLKGEEEKMSAEILKVILKNPVSGKNLDLEVTDENGFLLYSKALIPKPPAPDSFSFNEFPEVPINKRFIFSSCLRIGISAPANTIFQVEVQCV</sequence>
<keyword evidence="2" id="KW-1185">Reference proteome</keyword>